<sequence length="106" mass="11435">MLEIQWAGYGPPTALIPHARMGTQVGPLIVHAGNTTHGLPEIHFSSVLASSNPWCATWAGQLLSARAWCQVAVLCGYDKKHVARSMHSEIQRAYGDSIHDSTKTAA</sequence>
<dbReference type="EMBL" id="HBJA01098412">
    <property type="protein sequence ID" value="CAE0822805.1"/>
    <property type="molecule type" value="Transcribed_RNA"/>
</dbReference>
<reference evidence="1" key="1">
    <citation type="submission" date="2021-01" db="EMBL/GenBank/DDBJ databases">
        <authorList>
            <person name="Corre E."/>
            <person name="Pelletier E."/>
            <person name="Niang G."/>
            <person name="Scheremetjew M."/>
            <person name="Finn R."/>
            <person name="Kale V."/>
            <person name="Holt S."/>
            <person name="Cochrane G."/>
            <person name="Meng A."/>
            <person name="Brown T."/>
            <person name="Cohen L."/>
        </authorList>
    </citation>
    <scope>NUCLEOTIDE SEQUENCE</scope>
    <source>
        <strain evidence="1">CCMP1594</strain>
    </source>
</reference>
<evidence type="ECO:0000313" key="1">
    <source>
        <dbReference type="EMBL" id="CAE0822805.1"/>
    </source>
</evidence>
<accession>A0A7S4G253</accession>
<proteinExistence type="predicted"/>
<protein>
    <submittedName>
        <fullName evidence="1">Uncharacterized protein</fullName>
    </submittedName>
</protein>
<name>A0A7S4G253_9EUGL</name>
<gene>
    <name evidence="1" type="ORF">EGYM00163_LOCUS34006</name>
</gene>
<organism evidence="1">
    <name type="scientific">Eutreptiella gymnastica</name>
    <dbReference type="NCBI Taxonomy" id="73025"/>
    <lineage>
        <taxon>Eukaryota</taxon>
        <taxon>Discoba</taxon>
        <taxon>Euglenozoa</taxon>
        <taxon>Euglenida</taxon>
        <taxon>Spirocuta</taxon>
        <taxon>Euglenophyceae</taxon>
        <taxon>Eutreptiales</taxon>
        <taxon>Eutreptiaceae</taxon>
        <taxon>Eutreptiella</taxon>
    </lineage>
</organism>
<dbReference type="AlphaFoldDB" id="A0A7S4G253"/>